<name>A0A4R1EN86_9GAMM</name>
<dbReference type="RefSeq" id="WP_131907197.1">
    <property type="nucleotide sequence ID" value="NZ_BAAAFU010000007.1"/>
</dbReference>
<dbReference type="AlphaFoldDB" id="A0A4R1EN86"/>
<organism evidence="1 2">
    <name type="scientific">Cocleimonas flava</name>
    <dbReference type="NCBI Taxonomy" id="634765"/>
    <lineage>
        <taxon>Bacteria</taxon>
        <taxon>Pseudomonadati</taxon>
        <taxon>Pseudomonadota</taxon>
        <taxon>Gammaproteobacteria</taxon>
        <taxon>Thiotrichales</taxon>
        <taxon>Thiotrichaceae</taxon>
        <taxon>Cocleimonas</taxon>
    </lineage>
</organism>
<protein>
    <recommendedName>
        <fullName evidence="3">GYD domain-containing protein</fullName>
    </recommendedName>
</protein>
<dbReference type="EMBL" id="SMFQ01000005">
    <property type="protein sequence ID" value="TCJ82687.1"/>
    <property type="molecule type" value="Genomic_DNA"/>
</dbReference>
<accession>A0A4R1EN86</accession>
<evidence type="ECO:0000313" key="1">
    <source>
        <dbReference type="EMBL" id="TCJ82687.1"/>
    </source>
</evidence>
<keyword evidence="2" id="KW-1185">Reference proteome</keyword>
<proteinExistence type="predicted"/>
<dbReference type="Proteomes" id="UP000294887">
    <property type="component" value="Unassembled WGS sequence"/>
</dbReference>
<reference evidence="1 2" key="1">
    <citation type="submission" date="2019-03" db="EMBL/GenBank/DDBJ databases">
        <title>Genomic Encyclopedia of Type Strains, Phase IV (KMG-IV): sequencing the most valuable type-strain genomes for metagenomic binning, comparative biology and taxonomic classification.</title>
        <authorList>
            <person name="Goeker M."/>
        </authorList>
    </citation>
    <scope>NUCLEOTIDE SEQUENCE [LARGE SCALE GENOMIC DNA]</scope>
    <source>
        <strain evidence="1 2">DSM 24830</strain>
    </source>
</reference>
<comment type="caution">
    <text evidence="1">The sequence shown here is derived from an EMBL/GenBank/DDBJ whole genome shotgun (WGS) entry which is preliminary data.</text>
</comment>
<gene>
    <name evidence="1" type="ORF">EV695_3419</name>
</gene>
<evidence type="ECO:0008006" key="3">
    <source>
        <dbReference type="Google" id="ProtNLM"/>
    </source>
</evidence>
<sequence>MAVYTITRFASSDMDKAGQIAEGLRGDLEGAGADFIDFVSYGNGKGVVLAKYPDQATADAASDTAKMMFDKMVEAGVVDGDAIHPHAGEVFHSI</sequence>
<evidence type="ECO:0000313" key="2">
    <source>
        <dbReference type="Proteomes" id="UP000294887"/>
    </source>
</evidence>